<keyword evidence="1" id="KW-1133">Transmembrane helix</keyword>
<sequence length="151" mass="17862">MSHLIKSSVLPKFRLKNNVILVTAIRNHWNKDYKPGPFPKTEAERIAAAEKYGIPLSEYKPYPDDGNGAGTIQIYLWNRMHAEFDLMREDRYDVNAKLRRPMWFQWAQFFGAMFGSFSLYYLFEQIKMFPAVLPKQYPGDGRKHYTFEPKE</sequence>
<keyword evidence="1" id="KW-0472">Membrane</keyword>
<name>A0AAV8X3Y6_9CUCU</name>
<accession>A0AAV8X3Y6</accession>
<keyword evidence="3" id="KW-1185">Reference proteome</keyword>
<keyword evidence="1" id="KW-0812">Transmembrane</keyword>
<dbReference type="GO" id="GO:0005739">
    <property type="term" value="C:mitochondrion"/>
    <property type="evidence" value="ECO:0007669"/>
    <property type="project" value="InterPro"/>
</dbReference>
<evidence type="ECO:0000256" key="1">
    <source>
        <dbReference type="SAM" id="Phobius"/>
    </source>
</evidence>
<dbReference type="EMBL" id="JANEYF010003860">
    <property type="protein sequence ID" value="KAJ8933485.1"/>
    <property type="molecule type" value="Genomic_DNA"/>
</dbReference>
<dbReference type="PANTHER" id="PTHR12840:SF1">
    <property type="entry name" value="NADH DEHYDROGENASE [UBIQUINONE] 1 BETA SUBCOMPLEX SUBUNIT 8, MITOCHONDRIAL"/>
    <property type="match status" value="1"/>
</dbReference>
<reference evidence="2" key="1">
    <citation type="journal article" date="2023" name="Insect Mol. Biol.">
        <title>Genome sequencing provides insights into the evolution of gene families encoding plant cell wall-degrading enzymes in longhorned beetles.</title>
        <authorList>
            <person name="Shin N.R."/>
            <person name="Okamura Y."/>
            <person name="Kirsch R."/>
            <person name="Pauchet Y."/>
        </authorList>
    </citation>
    <scope>NUCLEOTIDE SEQUENCE</scope>
    <source>
        <strain evidence="2">RBIC_L_NR</strain>
    </source>
</reference>
<dbReference type="Pfam" id="PF05821">
    <property type="entry name" value="NDUF_B8"/>
    <property type="match status" value="1"/>
</dbReference>
<evidence type="ECO:0000313" key="2">
    <source>
        <dbReference type="EMBL" id="KAJ8933485.1"/>
    </source>
</evidence>
<gene>
    <name evidence="2" type="ORF">NQ314_013983</name>
</gene>
<comment type="caution">
    <text evidence="2">The sequence shown here is derived from an EMBL/GenBank/DDBJ whole genome shotgun (WGS) entry which is preliminary data.</text>
</comment>
<proteinExistence type="predicted"/>
<dbReference type="InterPro" id="IPR008699">
    <property type="entry name" value="NDUFB8"/>
</dbReference>
<dbReference type="Proteomes" id="UP001162156">
    <property type="component" value="Unassembled WGS sequence"/>
</dbReference>
<protein>
    <submittedName>
        <fullName evidence="2">Uncharacterized protein</fullName>
    </submittedName>
</protein>
<organism evidence="2 3">
    <name type="scientific">Rhamnusium bicolor</name>
    <dbReference type="NCBI Taxonomy" id="1586634"/>
    <lineage>
        <taxon>Eukaryota</taxon>
        <taxon>Metazoa</taxon>
        <taxon>Ecdysozoa</taxon>
        <taxon>Arthropoda</taxon>
        <taxon>Hexapoda</taxon>
        <taxon>Insecta</taxon>
        <taxon>Pterygota</taxon>
        <taxon>Neoptera</taxon>
        <taxon>Endopterygota</taxon>
        <taxon>Coleoptera</taxon>
        <taxon>Polyphaga</taxon>
        <taxon>Cucujiformia</taxon>
        <taxon>Chrysomeloidea</taxon>
        <taxon>Cerambycidae</taxon>
        <taxon>Lepturinae</taxon>
        <taxon>Rhagiini</taxon>
        <taxon>Rhamnusium</taxon>
    </lineage>
</organism>
<dbReference type="PANTHER" id="PTHR12840">
    <property type="entry name" value="NADH-UBIQUINONE OXIDOREDUCTASE ASHI SUBUNIT"/>
    <property type="match status" value="1"/>
</dbReference>
<feature type="transmembrane region" description="Helical" evidence="1">
    <location>
        <begin position="103"/>
        <end position="123"/>
    </location>
</feature>
<dbReference type="AlphaFoldDB" id="A0AAV8X3Y6"/>
<evidence type="ECO:0000313" key="3">
    <source>
        <dbReference type="Proteomes" id="UP001162156"/>
    </source>
</evidence>